<accession>A0A0V8JPZ8</accession>
<evidence type="ECO:0000256" key="1">
    <source>
        <dbReference type="ARBA" id="ARBA00022801"/>
    </source>
</evidence>
<name>A0A0V8JPZ8_9BACI</name>
<evidence type="ECO:0000259" key="3">
    <source>
        <dbReference type="Pfam" id="PF01156"/>
    </source>
</evidence>
<dbReference type="Pfam" id="PF01156">
    <property type="entry name" value="IU_nuc_hydro"/>
    <property type="match status" value="1"/>
</dbReference>
<proteinExistence type="predicted"/>
<organism evidence="4 5">
    <name type="scientific">Priestia veravalensis</name>
    <dbReference type="NCBI Taxonomy" id="1414648"/>
    <lineage>
        <taxon>Bacteria</taxon>
        <taxon>Bacillati</taxon>
        <taxon>Bacillota</taxon>
        <taxon>Bacilli</taxon>
        <taxon>Bacillales</taxon>
        <taxon>Bacillaceae</taxon>
        <taxon>Priestia</taxon>
    </lineage>
</organism>
<evidence type="ECO:0000256" key="2">
    <source>
        <dbReference type="ARBA" id="ARBA00023295"/>
    </source>
</evidence>
<dbReference type="PANTHER" id="PTHR12304:SF4">
    <property type="entry name" value="URIDINE NUCLEOSIDASE"/>
    <property type="match status" value="1"/>
</dbReference>
<dbReference type="Proteomes" id="UP000053681">
    <property type="component" value="Unassembled WGS sequence"/>
</dbReference>
<keyword evidence="5" id="KW-1185">Reference proteome</keyword>
<dbReference type="InterPro" id="IPR023186">
    <property type="entry name" value="IUNH"/>
</dbReference>
<dbReference type="GO" id="GO:0006152">
    <property type="term" value="P:purine nucleoside catabolic process"/>
    <property type="evidence" value="ECO:0007669"/>
    <property type="project" value="TreeGrafter"/>
</dbReference>
<reference evidence="4 5" key="1">
    <citation type="submission" date="2015-11" db="EMBL/GenBank/DDBJ databases">
        <title>Bacillus caseinolyticus sp nov.</title>
        <authorList>
            <person name="Dastager S.G."/>
            <person name="Mawlankar R."/>
        </authorList>
    </citation>
    <scope>NUCLEOTIDE SEQUENCE [LARGE SCALE GENOMIC DNA]</scope>
    <source>
        <strain evidence="4 5">SGD-V-76</strain>
    </source>
</reference>
<comment type="caution">
    <text evidence="4">The sequence shown here is derived from an EMBL/GenBank/DDBJ whole genome shotgun (WGS) entry which is preliminary data.</text>
</comment>
<gene>
    <name evidence="4" type="ORF">AS180_04480</name>
</gene>
<dbReference type="CDD" id="cd00455">
    <property type="entry name" value="nuc_hydro"/>
    <property type="match status" value="1"/>
</dbReference>
<dbReference type="GO" id="GO:0008477">
    <property type="term" value="F:purine nucleosidase activity"/>
    <property type="evidence" value="ECO:0007669"/>
    <property type="project" value="TreeGrafter"/>
</dbReference>
<sequence length="322" mass="35533">MGGGALREEINVLLFMDPGIDDALALMYALLHPNINVVGIVSGYGNVSKEDAILNTSYVLTLANRKDIPIIEGAKGPITGEISVFYPEIHGETLGPINVPPSFALPVESFSKSFELIETYKGNITVIATGRLTELAMLFVLHGDVLNEYVNEFFIMGGAFMVPGNVTPVAEANFHGDSIAANVVMERAEKVRVYPLNVTHKVIVKPETIQKISSTSQNPFQPLILPIYTYYFEAYKKQWPGIQGTPIHDIVPLMALVNDELIQYVQRKVSVELSGEAKGQSIADFRPKTLVEEQKEPSYIAWGINEQAFLKELTTILVRPVK</sequence>
<dbReference type="RefSeq" id="WP_025910753.1">
    <property type="nucleotide sequence ID" value="NZ_KQ758631.1"/>
</dbReference>
<keyword evidence="1 4" id="KW-0378">Hydrolase</keyword>
<dbReference type="GO" id="GO:0005829">
    <property type="term" value="C:cytosol"/>
    <property type="evidence" value="ECO:0007669"/>
    <property type="project" value="TreeGrafter"/>
</dbReference>
<dbReference type="InterPro" id="IPR001910">
    <property type="entry name" value="Inosine/uridine_hydrolase_dom"/>
</dbReference>
<protein>
    <submittedName>
        <fullName evidence="4">Nucleoside hydrolase</fullName>
    </submittedName>
</protein>
<evidence type="ECO:0000313" key="4">
    <source>
        <dbReference type="EMBL" id="KSU89109.1"/>
    </source>
</evidence>
<evidence type="ECO:0000313" key="5">
    <source>
        <dbReference type="Proteomes" id="UP000053681"/>
    </source>
</evidence>
<dbReference type="Gene3D" id="3.90.245.10">
    <property type="entry name" value="Ribonucleoside hydrolase-like"/>
    <property type="match status" value="1"/>
</dbReference>
<dbReference type="PANTHER" id="PTHR12304">
    <property type="entry name" value="INOSINE-URIDINE PREFERRING NUCLEOSIDE HYDROLASE"/>
    <property type="match status" value="1"/>
</dbReference>
<dbReference type="EMBL" id="LNQP01000011">
    <property type="protein sequence ID" value="KSU89109.1"/>
    <property type="molecule type" value="Genomic_DNA"/>
</dbReference>
<dbReference type="SUPFAM" id="SSF53590">
    <property type="entry name" value="Nucleoside hydrolase"/>
    <property type="match status" value="1"/>
</dbReference>
<dbReference type="AlphaFoldDB" id="A0A0V8JPZ8"/>
<dbReference type="InterPro" id="IPR036452">
    <property type="entry name" value="Ribo_hydro-like"/>
</dbReference>
<keyword evidence="2" id="KW-0326">Glycosidase</keyword>
<feature type="domain" description="Inosine/uridine-preferring nucleoside hydrolase" evidence="3">
    <location>
        <begin position="12"/>
        <end position="310"/>
    </location>
</feature>